<feature type="domain" description="Acyl-CoA dehydrogenase C-terminal" evidence="2">
    <location>
        <begin position="8"/>
        <end position="123"/>
    </location>
</feature>
<dbReference type="InterPro" id="IPR013107">
    <property type="entry name" value="Acyl-CoA_DH_C"/>
</dbReference>
<sequence length="147" mass="15365">MIHFAPIVGAVYLGIAQGAYDEALRVVAGRAGEPAPAAVRGLGEMSARLRVAKWALLGAVDEAGEDPSADERTLTTLMVAKRHAVCEAKAIVDLALDVVGGAAFFRTSPLERAYRDVRGGPFHPINPEATLAMAGTGALADAKRVSW</sequence>
<keyword evidence="1" id="KW-0560">Oxidoreductase</keyword>
<dbReference type="EMBL" id="JBHUCM010000014">
    <property type="protein sequence ID" value="MFD1538931.1"/>
    <property type="molecule type" value="Genomic_DNA"/>
</dbReference>
<evidence type="ECO:0000259" key="2">
    <source>
        <dbReference type="Pfam" id="PF08028"/>
    </source>
</evidence>
<proteinExistence type="predicted"/>
<organism evidence="3 4">
    <name type="scientific">Nonomuraea guangzhouensis</name>
    <dbReference type="NCBI Taxonomy" id="1291555"/>
    <lineage>
        <taxon>Bacteria</taxon>
        <taxon>Bacillati</taxon>
        <taxon>Actinomycetota</taxon>
        <taxon>Actinomycetes</taxon>
        <taxon>Streptosporangiales</taxon>
        <taxon>Streptosporangiaceae</taxon>
        <taxon>Nonomuraea</taxon>
    </lineage>
</organism>
<dbReference type="RefSeq" id="WP_219530798.1">
    <property type="nucleotide sequence ID" value="NZ_JAHKRM010000009.1"/>
</dbReference>
<accession>A0ABW4GA21</accession>
<evidence type="ECO:0000256" key="1">
    <source>
        <dbReference type="ARBA" id="ARBA00023002"/>
    </source>
</evidence>
<dbReference type="Proteomes" id="UP001597097">
    <property type="component" value="Unassembled WGS sequence"/>
</dbReference>
<reference evidence="4" key="1">
    <citation type="journal article" date="2019" name="Int. J. Syst. Evol. Microbiol.">
        <title>The Global Catalogue of Microorganisms (GCM) 10K type strain sequencing project: providing services to taxonomists for standard genome sequencing and annotation.</title>
        <authorList>
            <consortium name="The Broad Institute Genomics Platform"/>
            <consortium name="The Broad Institute Genome Sequencing Center for Infectious Disease"/>
            <person name="Wu L."/>
            <person name="Ma J."/>
        </authorList>
    </citation>
    <scope>NUCLEOTIDE SEQUENCE [LARGE SCALE GENOMIC DNA]</scope>
    <source>
        <strain evidence="4">CGMCC 1.15399</strain>
    </source>
</reference>
<comment type="caution">
    <text evidence="3">The sequence shown here is derived from an EMBL/GenBank/DDBJ whole genome shotgun (WGS) entry which is preliminary data.</text>
</comment>
<keyword evidence="4" id="KW-1185">Reference proteome</keyword>
<gene>
    <name evidence="3" type="ORF">ACFSJ0_17880</name>
</gene>
<evidence type="ECO:0000313" key="3">
    <source>
        <dbReference type="EMBL" id="MFD1538931.1"/>
    </source>
</evidence>
<dbReference type="Pfam" id="PF08028">
    <property type="entry name" value="Acyl-CoA_dh_2"/>
    <property type="match status" value="1"/>
</dbReference>
<protein>
    <submittedName>
        <fullName evidence="3">Acyl-CoA dehydrogenase family protein</fullName>
    </submittedName>
</protein>
<name>A0ABW4GA21_9ACTN</name>
<evidence type="ECO:0000313" key="4">
    <source>
        <dbReference type="Proteomes" id="UP001597097"/>
    </source>
</evidence>